<protein>
    <submittedName>
        <fullName evidence="7">Stage V sporulation protein B</fullName>
    </submittedName>
</protein>
<feature type="transmembrane region" description="Helical" evidence="6">
    <location>
        <begin position="49"/>
        <end position="68"/>
    </location>
</feature>
<dbReference type="GO" id="GO:0005886">
    <property type="term" value="C:plasma membrane"/>
    <property type="evidence" value="ECO:0007669"/>
    <property type="project" value="UniProtKB-SubCell"/>
</dbReference>
<feature type="transmembrane region" description="Helical" evidence="6">
    <location>
        <begin position="185"/>
        <end position="206"/>
    </location>
</feature>
<dbReference type="InterPro" id="IPR024923">
    <property type="entry name" value="PG_synth_SpoVB"/>
</dbReference>
<evidence type="ECO:0000313" key="8">
    <source>
        <dbReference type="Proteomes" id="UP000019426"/>
    </source>
</evidence>
<feature type="transmembrane region" description="Helical" evidence="6">
    <location>
        <begin position="12"/>
        <end position="29"/>
    </location>
</feature>
<dbReference type="OrthoDB" id="9775950at2"/>
<feature type="transmembrane region" description="Helical" evidence="6">
    <location>
        <begin position="279"/>
        <end position="305"/>
    </location>
</feature>
<dbReference type="PANTHER" id="PTHR30250">
    <property type="entry name" value="PST FAMILY PREDICTED COLANIC ACID TRANSPORTER"/>
    <property type="match status" value="1"/>
</dbReference>
<feature type="transmembrane region" description="Helical" evidence="6">
    <location>
        <begin position="409"/>
        <end position="434"/>
    </location>
</feature>
<evidence type="ECO:0000256" key="4">
    <source>
        <dbReference type="ARBA" id="ARBA00022989"/>
    </source>
</evidence>
<keyword evidence="8" id="KW-1185">Reference proteome</keyword>
<dbReference type="PANTHER" id="PTHR30250:SF21">
    <property type="entry name" value="LIPID II FLIPPASE MURJ"/>
    <property type="match status" value="1"/>
</dbReference>
<accession>W6SIZ7</accession>
<keyword evidence="3 6" id="KW-0812">Transmembrane</keyword>
<dbReference type="HOGENOM" id="CLU_022017_2_1_9"/>
<feature type="transmembrane region" description="Helical" evidence="6">
    <location>
        <begin position="88"/>
        <end position="113"/>
    </location>
</feature>
<dbReference type="AlphaFoldDB" id="W6SIZ7"/>
<dbReference type="PATRIC" id="fig|1216932.3.peg.2494"/>
<organism evidence="7 8">
    <name type="scientific">Clostridium bornimense</name>
    <dbReference type="NCBI Taxonomy" id="1216932"/>
    <lineage>
        <taxon>Bacteria</taxon>
        <taxon>Bacillati</taxon>
        <taxon>Bacillota</taxon>
        <taxon>Clostridia</taxon>
        <taxon>Eubacteriales</taxon>
        <taxon>Clostridiaceae</taxon>
        <taxon>Clostridium</taxon>
    </lineage>
</organism>
<dbReference type="RefSeq" id="WP_044039445.1">
    <property type="nucleotide sequence ID" value="NZ_HG917868.1"/>
</dbReference>
<name>W6SIZ7_9CLOT</name>
<dbReference type="STRING" id="1216932.CM240_2525"/>
<feature type="transmembrane region" description="Helical" evidence="6">
    <location>
        <begin position="317"/>
        <end position="342"/>
    </location>
</feature>
<dbReference type="KEGG" id="clt:CM240_2525"/>
<feature type="transmembrane region" description="Helical" evidence="6">
    <location>
        <begin position="382"/>
        <end position="403"/>
    </location>
</feature>
<feature type="transmembrane region" description="Helical" evidence="6">
    <location>
        <begin position="160"/>
        <end position="179"/>
    </location>
</feature>
<dbReference type="InterPro" id="IPR002797">
    <property type="entry name" value="Polysacc_synth"/>
</dbReference>
<reference evidence="7 8" key="1">
    <citation type="submission" date="2013-11" db="EMBL/GenBank/DDBJ databases">
        <title>Complete genome sequence of Clostridum sp. M2/40.</title>
        <authorList>
            <person name="Wibberg D."/>
            <person name="Puehler A."/>
            <person name="Schlueter A."/>
        </authorList>
    </citation>
    <scope>NUCLEOTIDE SEQUENCE [LARGE SCALE GENOMIC DNA]</scope>
    <source>
        <strain evidence="8">M2/40</strain>
    </source>
</reference>
<keyword evidence="4 6" id="KW-1133">Transmembrane helix</keyword>
<feature type="transmembrane region" description="Helical" evidence="6">
    <location>
        <begin position="119"/>
        <end position="139"/>
    </location>
</feature>
<dbReference type="EMBL" id="HG917868">
    <property type="protein sequence ID" value="CDM69650.1"/>
    <property type="molecule type" value="Genomic_DNA"/>
</dbReference>
<gene>
    <name evidence="7" type="ORF">CM240_2525</name>
</gene>
<feature type="transmembrane region" description="Helical" evidence="6">
    <location>
        <begin position="446"/>
        <end position="464"/>
    </location>
</feature>
<evidence type="ECO:0000256" key="3">
    <source>
        <dbReference type="ARBA" id="ARBA00022692"/>
    </source>
</evidence>
<proteinExistence type="predicted"/>
<evidence type="ECO:0000313" key="7">
    <source>
        <dbReference type="EMBL" id="CDM69650.1"/>
    </source>
</evidence>
<dbReference type="Pfam" id="PF01943">
    <property type="entry name" value="Polysacc_synt"/>
    <property type="match status" value="1"/>
</dbReference>
<dbReference type="CDD" id="cd13124">
    <property type="entry name" value="MATE_SpoVB_like"/>
    <property type="match status" value="1"/>
</dbReference>
<evidence type="ECO:0000256" key="6">
    <source>
        <dbReference type="SAM" id="Phobius"/>
    </source>
</evidence>
<feature type="transmembrane region" description="Helical" evidence="6">
    <location>
        <begin position="227"/>
        <end position="247"/>
    </location>
</feature>
<sequence length="513" mass="54915">MKKQSLVKGTIILGMAGIIAKFLGLFFRWPLVMLVGDEGVGYYQMAYPLLGFFIAVASGIPIAVSKLVSECNAVNDREGAFAILKKAIIIMSIIGCGFTLSMILFSNSIMTFLKWDHKVYYSLIGVSFAPIIVGLMSAFRGFFQGYQNMTPTAISEIIEQIGRIVIGIGLAYILVSYGVEYSAGGATLGASVGGLFGLIYLYLKYIKVKKEWGIKKVKNDTEVMSKVLRVAIPISVGAAVISSVNLIDSALVPQLLVKGGHTYKEAAVLLGQLSGKAGILVNVPLTISIALSSSIVPIISELFALNNRGELKRKIEGAMNISMAIALPSAVGLAILASPILNTIFPGHGDGGEILSYCSVAIPFMAITQTSTSVLQGTGKYIMPVINLLIGCIVKVIVTIILVPDISFGINGAAIGTIIGYVVTAILNILYLKLSVKVKINYIKIFIKNTITSGIMGIFVYIVYNNLKGNISSVPLITLISIGIGVIIYTLLVIVFGVVDIREVKKKVKRRRA</sequence>
<feature type="transmembrane region" description="Helical" evidence="6">
    <location>
        <begin position="354"/>
        <end position="375"/>
    </location>
</feature>
<dbReference type="eggNOG" id="COG2244">
    <property type="taxonomic scope" value="Bacteria"/>
</dbReference>
<evidence type="ECO:0000256" key="1">
    <source>
        <dbReference type="ARBA" id="ARBA00004651"/>
    </source>
</evidence>
<comment type="subcellular location">
    <subcellularLocation>
        <location evidence="1">Cell membrane</location>
        <topology evidence="1">Multi-pass membrane protein</topology>
    </subcellularLocation>
</comment>
<feature type="transmembrane region" description="Helical" evidence="6">
    <location>
        <begin position="476"/>
        <end position="501"/>
    </location>
</feature>
<keyword evidence="2" id="KW-1003">Cell membrane</keyword>
<dbReference type="PIRSF" id="PIRSF038958">
    <property type="entry name" value="PG_synth_SpoVB"/>
    <property type="match status" value="1"/>
</dbReference>
<dbReference type="Proteomes" id="UP000019426">
    <property type="component" value="Chromosome M2/40_rep1"/>
</dbReference>
<dbReference type="InterPro" id="IPR050833">
    <property type="entry name" value="Poly_Biosynth_Transport"/>
</dbReference>
<keyword evidence="5 6" id="KW-0472">Membrane</keyword>
<evidence type="ECO:0000256" key="5">
    <source>
        <dbReference type="ARBA" id="ARBA00023136"/>
    </source>
</evidence>
<evidence type="ECO:0000256" key="2">
    <source>
        <dbReference type="ARBA" id="ARBA00022475"/>
    </source>
</evidence>